<feature type="transmembrane region" description="Helical" evidence="6">
    <location>
        <begin position="281"/>
        <end position="303"/>
    </location>
</feature>
<dbReference type="PANTHER" id="PTHR30572:SF18">
    <property type="entry name" value="ABC-TYPE MACROLIDE FAMILY EXPORT SYSTEM PERMEASE COMPONENT 2"/>
    <property type="match status" value="1"/>
</dbReference>
<evidence type="ECO:0000259" key="8">
    <source>
        <dbReference type="Pfam" id="PF12704"/>
    </source>
</evidence>
<keyword evidence="4 6" id="KW-1133">Transmembrane helix</keyword>
<feature type="domain" description="ABC3 transporter permease C-terminal" evidence="7">
    <location>
        <begin position="669"/>
        <end position="778"/>
    </location>
</feature>
<evidence type="ECO:0000256" key="2">
    <source>
        <dbReference type="ARBA" id="ARBA00022475"/>
    </source>
</evidence>
<reference evidence="9" key="1">
    <citation type="submission" date="2020-02" db="EMBL/GenBank/DDBJ databases">
        <authorList>
            <person name="Meier V. D."/>
        </authorList>
    </citation>
    <scope>NUCLEOTIDE SEQUENCE</scope>
    <source>
        <strain evidence="9">AVDCRST_MAG56</strain>
    </source>
</reference>
<keyword evidence="2" id="KW-1003">Cell membrane</keyword>
<feature type="transmembrane region" description="Helical" evidence="6">
    <location>
        <begin position="21"/>
        <end position="41"/>
    </location>
</feature>
<feature type="transmembrane region" description="Helical" evidence="6">
    <location>
        <begin position="336"/>
        <end position="355"/>
    </location>
</feature>
<gene>
    <name evidence="9" type="ORF">AVDCRST_MAG56-3699</name>
</gene>
<dbReference type="GO" id="GO:0022857">
    <property type="term" value="F:transmembrane transporter activity"/>
    <property type="evidence" value="ECO:0007669"/>
    <property type="project" value="TreeGrafter"/>
</dbReference>
<dbReference type="Pfam" id="PF12704">
    <property type="entry name" value="MacB_PCD"/>
    <property type="match status" value="1"/>
</dbReference>
<evidence type="ECO:0000259" key="7">
    <source>
        <dbReference type="Pfam" id="PF02687"/>
    </source>
</evidence>
<dbReference type="PROSITE" id="PS51257">
    <property type="entry name" value="PROKAR_LIPOPROTEIN"/>
    <property type="match status" value="1"/>
</dbReference>
<keyword evidence="3 6" id="KW-0812">Transmembrane</keyword>
<feature type="transmembrane region" description="Helical" evidence="6">
    <location>
        <begin position="701"/>
        <end position="731"/>
    </location>
</feature>
<feature type="domain" description="MacB-like periplasmic core" evidence="8">
    <location>
        <begin position="20"/>
        <end position="238"/>
    </location>
</feature>
<dbReference type="AlphaFoldDB" id="A0A6J4JFP3"/>
<dbReference type="InterPro" id="IPR050250">
    <property type="entry name" value="Macrolide_Exporter_MacB"/>
</dbReference>
<feature type="transmembrane region" description="Helical" evidence="6">
    <location>
        <begin position="419"/>
        <end position="443"/>
    </location>
</feature>
<feature type="transmembrane region" description="Helical" evidence="6">
    <location>
        <begin position="751"/>
        <end position="771"/>
    </location>
</feature>
<evidence type="ECO:0000256" key="1">
    <source>
        <dbReference type="ARBA" id="ARBA00004651"/>
    </source>
</evidence>
<dbReference type="InterPro" id="IPR003838">
    <property type="entry name" value="ABC3_permease_C"/>
</dbReference>
<name>A0A6J4JFP3_9SPHI</name>
<evidence type="ECO:0000256" key="5">
    <source>
        <dbReference type="ARBA" id="ARBA00023136"/>
    </source>
</evidence>
<evidence type="ECO:0000256" key="6">
    <source>
        <dbReference type="SAM" id="Phobius"/>
    </source>
</evidence>
<evidence type="ECO:0008006" key="10">
    <source>
        <dbReference type="Google" id="ProtNLM"/>
    </source>
</evidence>
<feature type="transmembrane region" description="Helical" evidence="6">
    <location>
        <begin position="665"/>
        <end position="689"/>
    </location>
</feature>
<comment type="subcellular location">
    <subcellularLocation>
        <location evidence="1">Cell membrane</location>
        <topology evidence="1">Multi-pass membrane protein</topology>
    </subcellularLocation>
</comment>
<organism evidence="9">
    <name type="scientific">uncultured Cytophagales bacterium</name>
    <dbReference type="NCBI Taxonomy" id="158755"/>
    <lineage>
        <taxon>Bacteria</taxon>
        <taxon>Pseudomonadati</taxon>
        <taxon>Bacteroidota</taxon>
        <taxon>Sphingobacteriia</taxon>
        <taxon>Sphingobacteriales</taxon>
        <taxon>environmental samples</taxon>
    </lineage>
</organism>
<evidence type="ECO:0000256" key="3">
    <source>
        <dbReference type="ARBA" id="ARBA00022692"/>
    </source>
</evidence>
<feature type="transmembrane region" description="Helical" evidence="6">
    <location>
        <begin position="375"/>
        <end position="398"/>
    </location>
</feature>
<feature type="domain" description="ABC3 transporter permease C-terminal" evidence="7">
    <location>
        <begin position="287"/>
        <end position="403"/>
    </location>
</feature>
<keyword evidence="5 6" id="KW-0472">Membrane</keyword>
<dbReference type="InterPro" id="IPR025857">
    <property type="entry name" value="MacB_PCD"/>
</dbReference>
<dbReference type="Pfam" id="PF02687">
    <property type="entry name" value="FtsX"/>
    <property type="match status" value="2"/>
</dbReference>
<accession>A0A6J4JFP3</accession>
<proteinExistence type="predicted"/>
<dbReference type="EMBL" id="CADCTQ010000300">
    <property type="protein sequence ID" value="CAA9278550.1"/>
    <property type="molecule type" value="Genomic_DNA"/>
</dbReference>
<dbReference type="GO" id="GO:0005886">
    <property type="term" value="C:plasma membrane"/>
    <property type="evidence" value="ECO:0007669"/>
    <property type="project" value="UniProtKB-SubCell"/>
</dbReference>
<protein>
    <recommendedName>
        <fullName evidence="10">ABC transporter, fused permease protein</fullName>
    </recommendedName>
</protein>
<evidence type="ECO:0000256" key="4">
    <source>
        <dbReference type="ARBA" id="ARBA00022989"/>
    </source>
</evidence>
<dbReference type="PANTHER" id="PTHR30572">
    <property type="entry name" value="MEMBRANE COMPONENT OF TRANSPORTER-RELATED"/>
    <property type="match status" value="1"/>
</dbReference>
<evidence type="ECO:0000313" key="9">
    <source>
        <dbReference type="EMBL" id="CAA9278550.1"/>
    </source>
</evidence>
<sequence>MLRNYLKTALRALWRNKVFSAINIAGLAMGMACSLLILLWLGDELRVNRHHANGPHLYRVMGRSFSEGKVSAGHGTPGVLPEELKKQFPEIRYASGFTWQEPHVLSVGDRVAKQTGCFAGADWFRMYSVPLLAGTPQTALNAPNALAISRKLAGHYFGSPQAALGKTIRIDQKKDYQVTAVFEDLPAGAPDQYDFLLSWEDMKVRNPWILDWGNNGPYTRLMLHPGADPAKLEAKIKTFLKGRNRGIGPTFNIHLFLHPEPDAYLYSEFENGYPSGGRIEYVRLLGVVAAFILLIACINFMNLATARSVKRAKEVGVRKVVGAVRGLLIGQFMGEALLLALLALVVALGLAELLLPAFNDLTGKRLTLSFGDGRLWLILPGITLVTGLLAGSYPALFLSSLNPVRVLKGTLRFGAGARLFRQGLVVFQFAMSVMLIVGTIAVYRQITYVQQKNLGYDRENLINVLNEGALAANYETFKQELLRMPGIGSVTRLQDALTGFTSSSNGLTWPGKDPAATIEFNVQSCGYDLVKTLKLSVRGRDFSPAFGADSTNYLINEAAARRMGYADALGQPLTQWGRDGTIIGVLKDFHYSSLHNPIEPLVIRLSKDPADEFMMIRTQPGQTQQALASLETLYKKMNPGFPFTYAFADVEYDKLYKSEATVGTLAGYFAALAIFISCLGLFGLAAFTAEQRTREVGIRKVLGASTAGVAALLSLGLLKLVGIAILLATPLSWYAVQVWLRDFEYKVPLEWWVFGLAGAAAVLIALLTVSFQSIRAALANPVKSLRSE</sequence>